<feature type="domain" description="Soluble ligand binding" evidence="3">
    <location>
        <begin position="667"/>
        <end position="703"/>
    </location>
</feature>
<dbReference type="InterPro" id="IPR049712">
    <property type="entry name" value="Poly_export"/>
</dbReference>
<evidence type="ECO:0000313" key="4">
    <source>
        <dbReference type="EMBL" id="VAY86334.1"/>
    </source>
</evidence>
<proteinExistence type="predicted"/>
<feature type="domain" description="Polysaccharide export protein N-terminal" evidence="2">
    <location>
        <begin position="149"/>
        <end position="222"/>
    </location>
</feature>
<dbReference type="PANTHER" id="PTHR33619:SF3">
    <property type="entry name" value="POLYSACCHARIDE EXPORT PROTEIN GFCE-RELATED"/>
    <property type="match status" value="1"/>
</dbReference>
<feature type="domain" description="Soluble ligand binding" evidence="3">
    <location>
        <begin position="312"/>
        <end position="348"/>
    </location>
</feature>
<evidence type="ECO:0000259" key="3">
    <source>
        <dbReference type="Pfam" id="PF10531"/>
    </source>
</evidence>
<dbReference type="EMBL" id="UOYO01000008">
    <property type="protein sequence ID" value="VAY86334.1"/>
    <property type="molecule type" value="Genomic_DNA"/>
</dbReference>
<dbReference type="Gene3D" id="3.30.1950.10">
    <property type="entry name" value="wza like domain"/>
    <property type="match status" value="1"/>
</dbReference>
<evidence type="ECO:0000259" key="2">
    <source>
        <dbReference type="Pfam" id="PF02563"/>
    </source>
</evidence>
<gene>
    <name evidence="4" type="ORF">MNB_ARC-1_988</name>
</gene>
<dbReference type="Pfam" id="PF02563">
    <property type="entry name" value="Poly_export"/>
    <property type="match status" value="1"/>
</dbReference>
<protein>
    <submittedName>
        <fullName evidence="4">Capsule polysaccharide export protein</fullName>
    </submittedName>
</protein>
<organism evidence="4">
    <name type="scientific">hydrothermal vent metagenome</name>
    <dbReference type="NCBI Taxonomy" id="652676"/>
    <lineage>
        <taxon>unclassified sequences</taxon>
        <taxon>metagenomes</taxon>
        <taxon>ecological metagenomes</taxon>
    </lineage>
</organism>
<dbReference type="Gene3D" id="3.10.560.10">
    <property type="entry name" value="Outer membrane lipoprotein wza domain like"/>
    <property type="match status" value="5"/>
</dbReference>
<dbReference type="Pfam" id="PF10531">
    <property type="entry name" value="SLBB"/>
    <property type="match status" value="3"/>
</dbReference>
<dbReference type="InterPro" id="IPR003715">
    <property type="entry name" value="Poly_export_N"/>
</dbReference>
<keyword evidence="1" id="KW-0732">Signal</keyword>
<accession>A0A3B1E477</accession>
<name>A0A3B1E477_9ZZZZ</name>
<dbReference type="AlphaFoldDB" id="A0A3B1E477"/>
<reference evidence="4" key="1">
    <citation type="submission" date="2018-10" db="EMBL/GenBank/DDBJ databases">
        <authorList>
            <person name="Aoki K."/>
        </authorList>
    </citation>
    <scope>NUCLEOTIDE SEQUENCE</scope>
</reference>
<evidence type="ECO:0000256" key="1">
    <source>
        <dbReference type="ARBA" id="ARBA00022729"/>
    </source>
</evidence>
<feature type="domain" description="Soluble ligand binding" evidence="3">
    <location>
        <begin position="580"/>
        <end position="624"/>
    </location>
</feature>
<dbReference type="GO" id="GO:0015159">
    <property type="term" value="F:polysaccharide transmembrane transporter activity"/>
    <property type="evidence" value="ECO:0007669"/>
    <property type="project" value="InterPro"/>
</dbReference>
<sequence length="917" mass="102840">MLKKIVLLLSLIISVAFALPSQGEAIKAIKANPALLDSPQAKAYMSKEGITKEAVLSKINASDTDAKIKKTEEKSKNNINTNTSVNLNTNTSVNSNNSYSINPIAYQENKELLKNIRKKQAFKGTKKLQRYGLNFFRNKNSLDSNSIPVPSYYVLSPGDTVSIWIYGAKNENFNLEIDNKGNINIPKFGPLHVAGKKFSEIENYIQEKIKASHSNTNAIVNISTLSTIQVNLVGDVVAPGVFNINALSTVKNLLIASNGVKSTGSLRDIIVKRDGEIIDSIDFYKLLQNGDESIGVILRAGDTIFVPKAKKIVSISGEVNEPAKFELKSNETLQDLIKYSSGIKSSASKYGFLVNRYVQNETIKTIEVDYKDIKKFKLLNNDKVYVYAIDKVHKQSVYIYGNVVRPGEKELTEDRSLRKLFKDEIAKLTLKGVFLDDTLFSYALIKSKTKNLGRKVSNFNLSDLLNGKIDIKLNNDDEIYIFNRYNSNLTPYVTIDGDPIIKRGKYRYYEGLKVSDLIAQAGTTGYFKNYSKIKITTYNTDNFMPKISIIKAKEAANYALFAYDNVEVFDYYKENHIQTVNIYGEVNSPKKYSLNKNMSLQDIIEIAGGFTTKAYKSNFEIIRYYIKDGKREKKLINVPFKNMQTFFLEEYDEIKVHAIPNWNNRRVVTIKGEVNFPGDYVIEEGDHLSDIIKRAGGYTNRAFLEGAVFTRESIKKLQRARLERSILELKQKALMLSTSGKEIGQADTKIDVISITNIIEKLSRDAINLAPIGRISIKLEQDLDKFNKSKSNITLKDKDALIIPSQNDTILITGEAMNPTAIVYESNNVNYYISKAGGITEKAEEDNIYVIHADGSAQKVDNGWFSSSNTNIIRKGDTIVIPQKLVVFSGLQLAKDVSTIFYQFALTAAAMTAVGVF</sequence>
<dbReference type="PANTHER" id="PTHR33619">
    <property type="entry name" value="POLYSACCHARIDE EXPORT PROTEIN GFCE-RELATED"/>
    <property type="match status" value="1"/>
</dbReference>
<dbReference type="InterPro" id="IPR019554">
    <property type="entry name" value="Soluble_ligand-bd"/>
</dbReference>